<dbReference type="EMBL" id="JBBPBN010000051">
    <property type="protein sequence ID" value="KAK8991885.1"/>
    <property type="molecule type" value="Genomic_DNA"/>
</dbReference>
<gene>
    <name evidence="1" type="ORF">V6N11_044783</name>
</gene>
<sequence length="259" mass="29207">MAQSVVSLFVENIPEAMHWKRLWFSFARHGEVENVYIARKRSREILTDKCGNREEESNQKVIDVGHVENVAGFIFEGSQRDVSDEIVEKLDARAGEFEIGPFGVSSQLSEHVAKNMDKNECIVGDKDKAQDLKSWANMLNESLNSVGHIPKTGTAMAASPACVRLFQQFMVPGLERSWNAILQFASYRIEEKGNVSALIREQFWLFCSRIGCNAMGFIKILAEFDNLSSECKLIHFRFIARAENKMAASLAIDDFSGLF</sequence>
<reference evidence="1 2" key="1">
    <citation type="journal article" date="2024" name="G3 (Bethesda)">
        <title>Genome assembly of Hibiscus sabdariffa L. provides insights into metabolisms of medicinal natural products.</title>
        <authorList>
            <person name="Kim T."/>
        </authorList>
    </citation>
    <scope>NUCLEOTIDE SEQUENCE [LARGE SCALE GENOMIC DNA]</scope>
    <source>
        <strain evidence="1">TK-2024</strain>
        <tissue evidence="1">Old leaves</tissue>
    </source>
</reference>
<proteinExistence type="predicted"/>
<protein>
    <submittedName>
        <fullName evidence="1">Uncharacterized protein</fullName>
    </submittedName>
</protein>
<name>A0ABR2PTY3_9ROSI</name>
<dbReference type="Proteomes" id="UP001396334">
    <property type="component" value="Unassembled WGS sequence"/>
</dbReference>
<accession>A0ABR2PTY3</accession>
<evidence type="ECO:0000313" key="2">
    <source>
        <dbReference type="Proteomes" id="UP001396334"/>
    </source>
</evidence>
<comment type="caution">
    <text evidence="1">The sequence shown here is derived from an EMBL/GenBank/DDBJ whole genome shotgun (WGS) entry which is preliminary data.</text>
</comment>
<keyword evidence="2" id="KW-1185">Reference proteome</keyword>
<organism evidence="1 2">
    <name type="scientific">Hibiscus sabdariffa</name>
    <name type="common">roselle</name>
    <dbReference type="NCBI Taxonomy" id="183260"/>
    <lineage>
        <taxon>Eukaryota</taxon>
        <taxon>Viridiplantae</taxon>
        <taxon>Streptophyta</taxon>
        <taxon>Embryophyta</taxon>
        <taxon>Tracheophyta</taxon>
        <taxon>Spermatophyta</taxon>
        <taxon>Magnoliopsida</taxon>
        <taxon>eudicotyledons</taxon>
        <taxon>Gunneridae</taxon>
        <taxon>Pentapetalae</taxon>
        <taxon>rosids</taxon>
        <taxon>malvids</taxon>
        <taxon>Malvales</taxon>
        <taxon>Malvaceae</taxon>
        <taxon>Malvoideae</taxon>
        <taxon>Hibiscus</taxon>
    </lineage>
</organism>
<evidence type="ECO:0000313" key="1">
    <source>
        <dbReference type="EMBL" id="KAK8991885.1"/>
    </source>
</evidence>